<sequence>MSLSLTKHFDHNGFTRARYLANGDLLLCGPVGKEHNEEEKGRWHTGLWYLPRDGNQPAQDLKEPCFEGPAVSRLDMLIAWTKSDYPNEVLFARSEIWAGRIVVNAGQAKIIDQRKLMDRKDFMYLAFLETQDFRPPDEVELIFTAYAYKGGEVMGFNMRSGEITNYSQDWAYDEAEGVFPDGNSVAIEREVDTYTAMPVGDIDIWQLALDAQGKSRRLTHFSQYSGFGANNPVISPNGRKMAFGLRIKGGEHGNAHGILLYHFDKAPK</sequence>
<keyword evidence="2" id="KW-1185">Reference proteome</keyword>
<accession>A0ABT3TLD5</accession>
<comment type="caution">
    <text evidence="1">The sequence shown here is derived from an EMBL/GenBank/DDBJ whole genome shotgun (WGS) entry which is preliminary data.</text>
</comment>
<dbReference type="EMBL" id="SHNN01000005">
    <property type="protein sequence ID" value="MCX2983133.1"/>
    <property type="molecule type" value="Genomic_DNA"/>
</dbReference>
<evidence type="ECO:0000313" key="2">
    <source>
        <dbReference type="Proteomes" id="UP001143362"/>
    </source>
</evidence>
<dbReference type="RefSeq" id="WP_279247162.1">
    <property type="nucleotide sequence ID" value="NZ_SHNN01000005.1"/>
</dbReference>
<evidence type="ECO:0000313" key="1">
    <source>
        <dbReference type="EMBL" id="MCX2983133.1"/>
    </source>
</evidence>
<name>A0ABT3TLD5_9GAMM</name>
<gene>
    <name evidence="1" type="ORF">EYC98_19905</name>
</gene>
<proteinExistence type="predicted"/>
<reference evidence="1" key="1">
    <citation type="submission" date="2019-02" db="EMBL/GenBank/DDBJ databases">
        <authorList>
            <person name="Li S.-H."/>
        </authorList>
    </citation>
    <scope>NUCLEOTIDE SEQUENCE</scope>
    <source>
        <strain evidence="1">IMCC14734</strain>
    </source>
</reference>
<protein>
    <submittedName>
        <fullName evidence="1">Uncharacterized protein</fullName>
    </submittedName>
</protein>
<dbReference type="InterPro" id="IPR011042">
    <property type="entry name" value="6-blade_b-propeller_TolB-like"/>
</dbReference>
<dbReference type="Gene3D" id="2.120.10.30">
    <property type="entry name" value="TolB, C-terminal domain"/>
    <property type="match status" value="1"/>
</dbReference>
<dbReference type="Proteomes" id="UP001143362">
    <property type="component" value="Unassembled WGS sequence"/>
</dbReference>
<dbReference type="SUPFAM" id="SSF82171">
    <property type="entry name" value="DPP6 N-terminal domain-like"/>
    <property type="match status" value="1"/>
</dbReference>
<organism evidence="1 2">
    <name type="scientific">Candidatus Litorirhabdus singularis</name>
    <dbReference type="NCBI Taxonomy" id="2518993"/>
    <lineage>
        <taxon>Bacteria</taxon>
        <taxon>Pseudomonadati</taxon>
        <taxon>Pseudomonadota</taxon>
        <taxon>Gammaproteobacteria</taxon>
        <taxon>Cellvibrionales</taxon>
        <taxon>Halieaceae</taxon>
        <taxon>Candidatus Litorirhabdus</taxon>
    </lineage>
</organism>